<feature type="transmembrane region" description="Helical" evidence="6">
    <location>
        <begin position="373"/>
        <end position="396"/>
    </location>
</feature>
<feature type="transmembrane region" description="Helical" evidence="6">
    <location>
        <begin position="131"/>
        <end position="150"/>
    </location>
</feature>
<feature type="transmembrane region" description="Helical" evidence="6">
    <location>
        <begin position="29"/>
        <end position="48"/>
    </location>
</feature>
<evidence type="ECO:0000259" key="7">
    <source>
        <dbReference type="Pfam" id="PF13515"/>
    </source>
</evidence>
<feature type="transmembrane region" description="Helical" evidence="6">
    <location>
        <begin position="437"/>
        <end position="459"/>
    </location>
</feature>
<feature type="transmembrane region" description="Helical" evidence="6">
    <location>
        <begin position="79"/>
        <end position="95"/>
    </location>
</feature>
<evidence type="ECO:0000256" key="1">
    <source>
        <dbReference type="ARBA" id="ARBA00004141"/>
    </source>
</evidence>
<keyword evidence="9" id="KW-1185">Reference proteome</keyword>
<keyword evidence="2 6" id="KW-0812">Transmembrane</keyword>
<comment type="caution">
    <text evidence="8">The sequence shown here is derived from an EMBL/GenBank/DDBJ whole genome shotgun (WGS) entry which is preliminary data.</text>
</comment>
<accession>A0A4Q7JA07</accession>
<organism evidence="8 9">
    <name type="scientific">Amycolatopsis suaedae</name>
    <dbReference type="NCBI Taxonomy" id="2510978"/>
    <lineage>
        <taxon>Bacteria</taxon>
        <taxon>Bacillati</taxon>
        <taxon>Actinomycetota</taxon>
        <taxon>Actinomycetes</taxon>
        <taxon>Pseudonocardiales</taxon>
        <taxon>Pseudonocardiaceae</taxon>
        <taxon>Amycolatopsis</taxon>
    </lineage>
</organism>
<dbReference type="OrthoDB" id="5143280at2"/>
<gene>
    <name evidence="8" type="ORF">EWH70_16185</name>
</gene>
<comment type="subcellular location">
    <subcellularLocation>
        <location evidence="1">Membrane</location>
        <topology evidence="1">Multi-pass membrane protein</topology>
    </subcellularLocation>
</comment>
<protein>
    <submittedName>
        <fullName evidence="8">FUSC family protein</fullName>
    </submittedName>
</protein>
<feature type="transmembrane region" description="Helical" evidence="6">
    <location>
        <begin position="102"/>
        <end position="119"/>
    </location>
</feature>
<dbReference type="Pfam" id="PF13515">
    <property type="entry name" value="FUSC_2"/>
    <property type="match status" value="1"/>
</dbReference>
<sequence length="605" mass="62491">MKAFALPVIILVVVGGVTGLGFVAGLGGTAILAGLTALFCLIAAFGGTLRGDLRLLAGFAPALVLGAGVPRLLGEVSHWLAIAVLVLVVFAAGLVPALGQRYVTVGLGLGLASAFGYGFQLTGSASPPQVLGAPALAVAVAVVIRVLAGLRDPAGPARKALADALTGEAGAADRAARLWLTERPRRWSARVLGETLRYRAARDVLDDRRHSFGDAAGSVERSLAAADEEAARIAELVRARSAPADTQEPARPGVPGGLPGASGRWLDTVWSSLDAVRTAATERDESTVDLPKSLRRRVLAGELRGALSWRSAQLRHAVRVALGMAIALSVATLRPGDPLTVSFLMTTFAIMQPEWRDSLSKAWQRVAGSLGGAVVLALVIWLAPPAALLVIGVAALLVGIPMMTSKPMVFNGCVVLMSVGVNATNRHLDPAPVLVEYLLLIALAVVIGLLFGFAAVPGVRKPGAAERFTSAVDATRTLYDTLAGVLRGETSRPAAAPAFRHAARAQQDLLADEPGGTPPSGTEREKAEQAADALRGLYTSAIAAALPGSRNAALAGAVAGVAAALPPAEPDVDRLAAHRDELDGEQRLLLDTMQADLVVLHRTAP</sequence>
<evidence type="ECO:0000313" key="9">
    <source>
        <dbReference type="Proteomes" id="UP000292003"/>
    </source>
</evidence>
<evidence type="ECO:0000256" key="2">
    <source>
        <dbReference type="ARBA" id="ARBA00022692"/>
    </source>
</evidence>
<proteinExistence type="predicted"/>
<dbReference type="GO" id="GO:0016020">
    <property type="term" value="C:membrane"/>
    <property type="evidence" value="ECO:0007669"/>
    <property type="project" value="UniProtKB-SubCell"/>
</dbReference>
<evidence type="ECO:0000256" key="5">
    <source>
        <dbReference type="SAM" id="MobiDB-lite"/>
    </source>
</evidence>
<reference evidence="8 9" key="1">
    <citation type="submission" date="2019-02" db="EMBL/GenBank/DDBJ databases">
        <title>Draft genome sequence of Amycolatopsis sp. 8-3EHSu isolated from roots of Suaeda maritima.</title>
        <authorList>
            <person name="Duangmal K."/>
            <person name="Chantavorakit T."/>
        </authorList>
    </citation>
    <scope>NUCLEOTIDE SEQUENCE [LARGE SCALE GENOMIC DNA]</scope>
    <source>
        <strain evidence="8 9">8-3EHSu</strain>
    </source>
</reference>
<dbReference type="RefSeq" id="WP_130476287.1">
    <property type="nucleotide sequence ID" value="NZ_SFCC01000007.1"/>
</dbReference>
<dbReference type="InterPro" id="IPR049453">
    <property type="entry name" value="Memb_transporter_dom"/>
</dbReference>
<name>A0A4Q7JA07_9PSEU</name>
<evidence type="ECO:0000256" key="3">
    <source>
        <dbReference type="ARBA" id="ARBA00022989"/>
    </source>
</evidence>
<evidence type="ECO:0000256" key="6">
    <source>
        <dbReference type="SAM" id="Phobius"/>
    </source>
</evidence>
<feature type="domain" description="Integral membrane bound transporter" evidence="7">
    <location>
        <begin position="343"/>
        <end position="451"/>
    </location>
</feature>
<evidence type="ECO:0000256" key="4">
    <source>
        <dbReference type="ARBA" id="ARBA00023136"/>
    </source>
</evidence>
<keyword evidence="4 6" id="KW-0472">Membrane</keyword>
<dbReference type="Proteomes" id="UP000292003">
    <property type="component" value="Unassembled WGS sequence"/>
</dbReference>
<dbReference type="EMBL" id="SFCC01000007">
    <property type="protein sequence ID" value="RZQ63283.1"/>
    <property type="molecule type" value="Genomic_DNA"/>
</dbReference>
<dbReference type="AlphaFoldDB" id="A0A4Q7JA07"/>
<keyword evidence="3 6" id="KW-1133">Transmembrane helix</keyword>
<evidence type="ECO:0000313" key="8">
    <source>
        <dbReference type="EMBL" id="RZQ63283.1"/>
    </source>
</evidence>
<feature type="region of interest" description="Disordered" evidence="5">
    <location>
        <begin position="239"/>
        <end position="260"/>
    </location>
</feature>